<dbReference type="PROSITE" id="PS51462">
    <property type="entry name" value="NUDIX"/>
    <property type="match status" value="1"/>
</dbReference>
<dbReference type="SUPFAM" id="SSF55811">
    <property type="entry name" value="Nudix"/>
    <property type="match status" value="1"/>
</dbReference>
<evidence type="ECO:0000256" key="1">
    <source>
        <dbReference type="ARBA" id="ARBA00022801"/>
    </source>
</evidence>
<evidence type="ECO:0000259" key="2">
    <source>
        <dbReference type="PROSITE" id="PS51462"/>
    </source>
</evidence>
<name>A0A8A7K8T7_9FIRM</name>
<dbReference type="InterPro" id="IPR015797">
    <property type="entry name" value="NUDIX_hydrolase-like_dom_sf"/>
</dbReference>
<protein>
    <submittedName>
        <fullName evidence="3">NUDIX domain-containing protein</fullName>
    </submittedName>
</protein>
<reference evidence="3" key="1">
    <citation type="submission" date="2019-12" db="EMBL/GenBank/DDBJ databases">
        <authorList>
            <person name="zhang j."/>
            <person name="sun C.M."/>
        </authorList>
    </citation>
    <scope>NUCLEOTIDE SEQUENCE</scope>
    <source>
        <strain evidence="3">NS-1</strain>
    </source>
</reference>
<dbReference type="KEGG" id="ifn:GM661_07745"/>
<dbReference type="EMBL" id="CP046640">
    <property type="protein sequence ID" value="QTL97881.1"/>
    <property type="molecule type" value="Genomic_DNA"/>
</dbReference>
<proteinExistence type="predicted"/>
<keyword evidence="1" id="KW-0378">Hydrolase</keyword>
<dbReference type="PANTHER" id="PTHR43736:SF2">
    <property type="entry name" value="MUTT_NUDIX FAMILY PROTEIN"/>
    <property type="match status" value="1"/>
</dbReference>
<dbReference type="GO" id="GO:0016787">
    <property type="term" value="F:hydrolase activity"/>
    <property type="evidence" value="ECO:0007669"/>
    <property type="project" value="UniProtKB-KW"/>
</dbReference>
<sequence>MEVKNMSRASAIILKDNKVALIERRNGIHEHLYYIYPGGGVEKGETIEEATIREVEEETGLVVTIEKLIAEVIFRENVQYYYLTKIIGGKFGEGNGPEMRGLYDESHGTYNAIWMCVEDLLKNPVYPECVSRIIVDSFKKGWPKEIKKNKDNDKIARSN</sequence>
<dbReference type="InterPro" id="IPR000086">
    <property type="entry name" value="NUDIX_hydrolase_dom"/>
</dbReference>
<keyword evidence="4" id="KW-1185">Reference proteome</keyword>
<feature type="domain" description="Nudix hydrolase" evidence="2">
    <location>
        <begin position="4"/>
        <end position="137"/>
    </location>
</feature>
<evidence type="ECO:0000313" key="4">
    <source>
        <dbReference type="Proteomes" id="UP000665020"/>
    </source>
</evidence>
<dbReference type="InterPro" id="IPR020476">
    <property type="entry name" value="Nudix_hydrolase"/>
</dbReference>
<organism evidence="3 4">
    <name type="scientific">Iocasia fonsfrigidae</name>
    <dbReference type="NCBI Taxonomy" id="2682810"/>
    <lineage>
        <taxon>Bacteria</taxon>
        <taxon>Bacillati</taxon>
        <taxon>Bacillota</taxon>
        <taxon>Clostridia</taxon>
        <taxon>Halanaerobiales</taxon>
        <taxon>Halanaerobiaceae</taxon>
        <taxon>Iocasia</taxon>
    </lineage>
</organism>
<gene>
    <name evidence="3" type="ORF">GM661_07745</name>
</gene>
<dbReference type="Pfam" id="PF00293">
    <property type="entry name" value="NUDIX"/>
    <property type="match status" value="1"/>
</dbReference>
<accession>A0A8A7K8T7</accession>
<evidence type="ECO:0000313" key="3">
    <source>
        <dbReference type="EMBL" id="QTL97881.1"/>
    </source>
</evidence>
<dbReference type="Gene3D" id="3.90.79.10">
    <property type="entry name" value="Nucleoside Triphosphate Pyrophosphohydrolase"/>
    <property type="match status" value="1"/>
</dbReference>
<dbReference type="AlphaFoldDB" id="A0A8A7K8T7"/>
<dbReference type="PANTHER" id="PTHR43736">
    <property type="entry name" value="ADP-RIBOSE PYROPHOSPHATASE"/>
    <property type="match status" value="1"/>
</dbReference>
<dbReference type="PRINTS" id="PR00502">
    <property type="entry name" value="NUDIXFAMILY"/>
</dbReference>
<dbReference type="Proteomes" id="UP000665020">
    <property type="component" value="Chromosome"/>
</dbReference>